<organism evidence="2 3">
    <name type="scientific">Chryseolinea soli</name>
    <dbReference type="NCBI Taxonomy" id="2321403"/>
    <lineage>
        <taxon>Bacteria</taxon>
        <taxon>Pseudomonadati</taxon>
        <taxon>Bacteroidota</taxon>
        <taxon>Cytophagia</taxon>
        <taxon>Cytophagales</taxon>
        <taxon>Fulvivirgaceae</taxon>
        <taxon>Chryseolinea</taxon>
    </lineage>
</organism>
<reference evidence="3" key="1">
    <citation type="submission" date="2018-09" db="EMBL/GenBank/DDBJ databases">
        <title>Chryseolinea sp. KIS68-18 isolated from soil.</title>
        <authorList>
            <person name="Weon H.-Y."/>
            <person name="Kwon S.-W."/>
            <person name="Lee S.A."/>
        </authorList>
    </citation>
    <scope>NUCLEOTIDE SEQUENCE [LARGE SCALE GENOMIC DNA]</scope>
    <source>
        <strain evidence="3">KIS68-18</strain>
    </source>
</reference>
<dbReference type="Gene3D" id="3.30.300.30">
    <property type="match status" value="1"/>
</dbReference>
<dbReference type="Proteomes" id="UP000266183">
    <property type="component" value="Chromosome"/>
</dbReference>
<feature type="domain" description="AMP-dependent synthetase/ligase" evidence="1">
    <location>
        <begin position="77"/>
        <end position="289"/>
    </location>
</feature>
<dbReference type="GO" id="GO:0016874">
    <property type="term" value="F:ligase activity"/>
    <property type="evidence" value="ECO:0007669"/>
    <property type="project" value="UniProtKB-KW"/>
</dbReference>
<dbReference type="AlphaFoldDB" id="A0A385SX76"/>
<dbReference type="PANTHER" id="PTHR43845">
    <property type="entry name" value="BLR5969 PROTEIN"/>
    <property type="match status" value="1"/>
</dbReference>
<dbReference type="InterPro" id="IPR000873">
    <property type="entry name" value="AMP-dep_synth/lig_dom"/>
</dbReference>
<dbReference type="OrthoDB" id="580775at2"/>
<keyword evidence="2" id="KW-0436">Ligase</keyword>
<evidence type="ECO:0000313" key="3">
    <source>
        <dbReference type="Proteomes" id="UP000266183"/>
    </source>
</evidence>
<accession>A0A385SX76</accession>
<gene>
    <name evidence="2" type="ORF">D4L85_32045</name>
</gene>
<evidence type="ECO:0000313" key="2">
    <source>
        <dbReference type="EMBL" id="AYB34931.1"/>
    </source>
</evidence>
<name>A0A385SX76_9BACT</name>
<protein>
    <submittedName>
        <fullName evidence="2">Phenylacetate--CoA ligase family protein</fullName>
    </submittedName>
</protein>
<dbReference type="RefSeq" id="WP_119758184.1">
    <property type="nucleotide sequence ID" value="NZ_CP032382.1"/>
</dbReference>
<dbReference type="InterPro" id="IPR045851">
    <property type="entry name" value="AMP-bd_C_sf"/>
</dbReference>
<dbReference type="InterPro" id="IPR042099">
    <property type="entry name" value="ANL_N_sf"/>
</dbReference>
<dbReference type="SUPFAM" id="SSF56801">
    <property type="entry name" value="Acetyl-CoA synthetase-like"/>
    <property type="match status" value="1"/>
</dbReference>
<evidence type="ECO:0000259" key="1">
    <source>
        <dbReference type="Pfam" id="PF00501"/>
    </source>
</evidence>
<sequence length="430" mass="47919">MSHIPEIELQSAAAIKRYQEEKLETALTYLATHSPFYKKKFDAHRVDIQAIRSLEDLATLPTTTKDDFQQHNWDFLCVPRERIAEYTSTSGTLGSPVIVALTENDLQRLAYNEAISFACADGSSNDLYQLMLTLDRQFMAGIAYYQGIHKLGAGLIRVGPGLPAMQWETIQRLKPTVLVGVPSFIVKLIEYAREHRIDLEQCSIQRAICIGESLRTADLQYNALGKKIVDAWDLKLYSTYASTEMQTAFTECGQGNGGHHHPELIILEVLDANDKSVKPGEVGEVTITTLGVEAMPLLRYKTGDMAAAFHETCSCGRTTVRLGPVIGRKQQMIKLKGTTLYPPGIFEILNQVEGVVDYAVEAVTGELGTDELNLHILAVEEQKEKTADRLRAAFQSRLRVVPTILFSTPPALEKLQHAGRKIKKFIDSRK</sequence>
<dbReference type="PANTHER" id="PTHR43845:SF1">
    <property type="entry name" value="BLR5969 PROTEIN"/>
    <property type="match status" value="1"/>
</dbReference>
<dbReference type="Pfam" id="PF00501">
    <property type="entry name" value="AMP-binding"/>
    <property type="match status" value="1"/>
</dbReference>
<proteinExistence type="predicted"/>
<dbReference type="EMBL" id="CP032382">
    <property type="protein sequence ID" value="AYB34931.1"/>
    <property type="molecule type" value="Genomic_DNA"/>
</dbReference>
<dbReference type="KEGG" id="chk:D4L85_32045"/>
<dbReference type="Gene3D" id="3.40.50.12780">
    <property type="entry name" value="N-terminal domain of ligase-like"/>
    <property type="match status" value="1"/>
</dbReference>
<keyword evidence="3" id="KW-1185">Reference proteome</keyword>